<name>A0A0L9Y7H9_CLOBO</name>
<dbReference type="PANTHER" id="PTHR39179">
    <property type="entry name" value="SPORE COAT PROTEIN I"/>
    <property type="match status" value="1"/>
</dbReference>
<proteinExistence type="predicted"/>
<dbReference type="RefSeq" id="WP_053342533.1">
    <property type="nucleotide sequence ID" value="NZ_JACBBZ010000001.1"/>
</dbReference>
<dbReference type="Proteomes" id="UP000473681">
    <property type="component" value="Unassembled WGS sequence"/>
</dbReference>
<dbReference type="OrthoDB" id="1928514at2"/>
<keyword evidence="1" id="KW-0946">Virion</keyword>
<accession>A0A0L9Y7H9</accession>
<dbReference type="AlphaFoldDB" id="A0A0L9Y7H9"/>
<sequence>MITSKEEIKIEELDIIQYLNAKGIDIVGKYFEYDKNITNRKAIDQVKIMVNLQKTLLGYNNQSLIRIKSTIGKEIESYKVQIRRLQKDYENIMNIGIENDFEKLIISDGRRLLNQANESINYIYSHNYFGIIERSMNREELCIGRSDQGNLRVNGNIQIGSLKYISYNLVEEDLYKYIKRIKRKNNNIDEEELIRVFVCESHLSNYSINYLRALCSFPRDTFKIWEKYRVNKKLKTYEEFSKEFKNSIDYESKIFI</sequence>
<reference evidence="1 2" key="1">
    <citation type="submission" date="2019-04" db="EMBL/GenBank/DDBJ databases">
        <title>Genome sequencing of Clostridium botulinum Groups I-IV and Clostridium butyricum.</title>
        <authorList>
            <person name="Brunt J."/>
            <person name="Van Vliet A.H.M."/>
            <person name="Stringer S.C."/>
            <person name="Carter A.T."/>
            <person name="Peck M.W."/>
        </authorList>
    </citation>
    <scope>NUCLEOTIDE SEQUENCE [LARGE SCALE GENOMIC DNA]</scope>
    <source>
        <strain evidence="1 2">CB-K-33E</strain>
    </source>
</reference>
<dbReference type="InterPro" id="IPR047175">
    <property type="entry name" value="CotS-like"/>
</dbReference>
<gene>
    <name evidence="1" type="ORF">FDB51_02530</name>
</gene>
<protein>
    <submittedName>
        <fullName evidence="1">Spore coat protein</fullName>
    </submittedName>
</protein>
<organism evidence="1 2">
    <name type="scientific">Clostridium botulinum</name>
    <dbReference type="NCBI Taxonomy" id="1491"/>
    <lineage>
        <taxon>Bacteria</taxon>
        <taxon>Bacillati</taxon>
        <taxon>Bacillota</taxon>
        <taxon>Clostridia</taxon>
        <taxon>Eubacteriales</taxon>
        <taxon>Clostridiaceae</taxon>
        <taxon>Clostridium</taxon>
    </lineage>
</organism>
<comment type="caution">
    <text evidence="1">The sequence shown here is derived from an EMBL/GenBank/DDBJ whole genome shotgun (WGS) entry which is preliminary data.</text>
</comment>
<dbReference type="PANTHER" id="PTHR39179:SF1">
    <property type="entry name" value="SPORE COAT PROTEIN I"/>
    <property type="match status" value="1"/>
</dbReference>
<dbReference type="Gene3D" id="3.90.1200.10">
    <property type="match status" value="1"/>
</dbReference>
<evidence type="ECO:0000313" key="1">
    <source>
        <dbReference type="EMBL" id="NFN34018.1"/>
    </source>
</evidence>
<dbReference type="EMBL" id="SWVK01000002">
    <property type="protein sequence ID" value="NFN34018.1"/>
    <property type="molecule type" value="Genomic_DNA"/>
</dbReference>
<dbReference type="GO" id="GO:0042601">
    <property type="term" value="C:endospore-forming forespore"/>
    <property type="evidence" value="ECO:0007669"/>
    <property type="project" value="TreeGrafter"/>
</dbReference>
<evidence type="ECO:0000313" key="2">
    <source>
        <dbReference type="Proteomes" id="UP000473681"/>
    </source>
</evidence>
<keyword evidence="1" id="KW-0167">Capsid protein</keyword>